<feature type="transmembrane region" description="Helical" evidence="6">
    <location>
        <begin position="182"/>
        <end position="202"/>
    </location>
</feature>
<feature type="region of interest" description="Disordered" evidence="5">
    <location>
        <begin position="339"/>
        <end position="372"/>
    </location>
</feature>
<comment type="subcellular location">
    <subcellularLocation>
        <location evidence="1">Cell membrane</location>
        <topology evidence="1">Multi-pass membrane protein</topology>
    </subcellularLocation>
</comment>
<dbReference type="SUPFAM" id="SSF52540">
    <property type="entry name" value="P-loop containing nucleoside triphosphate hydrolases"/>
    <property type="match status" value="1"/>
</dbReference>
<dbReference type="GO" id="GO:0016887">
    <property type="term" value="F:ATP hydrolysis activity"/>
    <property type="evidence" value="ECO:0007669"/>
    <property type="project" value="InterPro"/>
</dbReference>
<gene>
    <name evidence="9" type="ORF">KDL01_36550</name>
</gene>
<keyword evidence="2 6" id="KW-0812">Transmembrane</keyword>
<evidence type="ECO:0000256" key="1">
    <source>
        <dbReference type="ARBA" id="ARBA00004651"/>
    </source>
</evidence>
<dbReference type="Pfam" id="PF00005">
    <property type="entry name" value="ABC_tran"/>
    <property type="match status" value="1"/>
</dbReference>
<dbReference type="RefSeq" id="WP_212533285.1">
    <property type="nucleotide sequence ID" value="NZ_JAGSOG010000336.1"/>
</dbReference>
<dbReference type="Pfam" id="PF00664">
    <property type="entry name" value="ABC_membrane"/>
    <property type="match status" value="1"/>
</dbReference>
<evidence type="ECO:0000256" key="2">
    <source>
        <dbReference type="ARBA" id="ARBA00022692"/>
    </source>
</evidence>
<evidence type="ECO:0000259" key="8">
    <source>
        <dbReference type="PROSITE" id="PS50929"/>
    </source>
</evidence>
<evidence type="ECO:0000256" key="5">
    <source>
        <dbReference type="SAM" id="MobiDB-lite"/>
    </source>
</evidence>
<dbReference type="CDD" id="cd07346">
    <property type="entry name" value="ABC_6TM_exporters"/>
    <property type="match status" value="1"/>
</dbReference>
<evidence type="ECO:0000256" key="6">
    <source>
        <dbReference type="SAM" id="Phobius"/>
    </source>
</evidence>
<evidence type="ECO:0000313" key="10">
    <source>
        <dbReference type="Proteomes" id="UP000675781"/>
    </source>
</evidence>
<proteinExistence type="predicted"/>
<dbReference type="Gene3D" id="3.40.50.300">
    <property type="entry name" value="P-loop containing nucleotide triphosphate hydrolases"/>
    <property type="match status" value="1"/>
</dbReference>
<keyword evidence="4 6" id="KW-0472">Membrane</keyword>
<dbReference type="PROSITE" id="PS50893">
    <property type="entry name" value="ABC_TRANSPORTER_2"/>
    <property type="match status" value="1"/>
</dbReference>
<comment type="caution">
    <text evidence="9">The sequence shown here is derived from an EMBL/GenBank/DDBJ whole genome shotgun (WGS) entry which is preliminary data.</text>
</comment>
<evidence type="ECO:0000259" key="7">
    <source>
        <dbReference type="PROSITE" id="PS50893"/>
    </source>
</evidence>
<dbReference type="GO" id="GO:0005886">
    <property type="term" value="C:plasma membrane"/>
    <property type="evidence" value="ECO:0007669"/>
    <property type="project" value="UniProtKB-SubCell"/>
</dbReference>
<reference evidence="9" key="1">
    <citation type="submission" date="2021-04" db="EMBL/GenBank/DDBJ databases">
        <title>Genome based classification of Actinospica acidithermotolerans sp. nov., an actinobacterium isolated from an Indonesian hot spring.</title>
        <authorList>
            <person name="Kusuma A.B."/>
            <person name="Putra K.E."/>
            <person name="Nafisah S."/>
            <person name="Loh J."/>
            <person name="Nouioui I."/>
            <person name="Goodfellow M."/>
        </authorList>
    </citation>
    <scope>NUCLEOTIDE SEQUENCE</scope>
    <source>
        <strain evidence="9">CSCA 57</strain>
    </source>
</reference>
<dbReference type="GO" id="GO:0005524">
    <property type="term" value="F:ATP binding"/>
    <property type="evidence" value="ECO:0007669"/>
    <property type="project" value="UniProtKB-KW"/>
</dbReference>
<dbReference type="InterPro" id="IPR039421">
    <property type="entry name" value="Type_1_exporter"/>
</dbReference>
<feature type="transmembrane region" description="Helical" evidence="6">
    <location>
        <begin position="30"/>
        <end position="52"/>
    </location>
</feature>
<keyword evidence="9" id="KW-0067">ATP-binding</keyword>
<dbReference type="Gene3D" id="1.20.1560.10">
    <property type="entry name" value="ABC transporter type 1, transmembrane domain"/>
    <property type="match status" value="1"/>
</dbReference>
<dbReference type="GO" id="GO:0034040">
    <property type="term" value="F:ATPase-coupled lipid transmembrane transporter activity"/>
    <property type="evidence" value="ECO:0007669"/>
    <property type="project" value="TreeGrafter"/>
</dbReference>
<feature type="domain" description="ABC transmembrane type-1" evidence="8">
    <location>
        <begin position="30"/>
        <end position="326"/>
    </location>
</feature>
<dbReference type="AlphaFoldDB" id="A0A941EXK4"/>
<evidence type="ECO:0000313" key="9">
    <source>
        <dbReference type="EMBL" id="MBR7838836.1"/>
    </source>
</evidence>
<sequence length="546" mass="56716">MNQLPVADAAGVRRAAWRLIRHEPGAFGRILVLNVLATGAGLVGPWLLGLIIDEVQSGGAGGGGGESGSSGAGHGDVGRIDRLALAILISALVQLVLTRQARYLAARFGERLSAHVREQFLDHVLGLRPGVVEAIDVGDLTARGSGDVGSVASIMRDAAPDVLIAALQALLVVVAVFVLDPVLGACGVLGLAGIAVATRWYLRRARAAYLDLGAANSAVAEVLVTTAQGARTIEALGLELRRIEAGAAALERSRLARLRALTLRSVLYPVIDVSYVLPFVGVLLVGGALYDRGMISLGAVVTSALYLRQLSGPLETMQIWIDALQSGAASFARLEGLSELSRPPEPTGAPEPATTPETELEPADAPAPAPADDRIEVRGVRFGYDGGRDVLHGVDLEIRPGERLAIVGPSGAGKSTLGRLLAGIDRPRTGSVTVGGVAVAHLSPDQLRRHIVLVTQDLHVFHASVRDNLLVAKPTASDAELHAALLAVGAAAWTDELPEGLDTHLGPTGHQLGSARAQQLALARVVLADPHTVILDEATALLDPTT</sequence>
<feature type="transmembrane region" description="Helical" evidence="6">
    <location>
        <begin position="158"/>
        <end position="176"/>
    </location>
</feature>
<dbReference type="PROSITE" id="PS50929">
    <property type="entry name" value="ABC_TM1F"/>
    <property type="match status" value="1"/>
</dbReference>
<keyword evidence="10" id="KW-1185">Reference proteome</keyword>
<evidence type="ECO:0000256" key="4">
    <source>
        <dbReference type="ARBA" id="ARBA00023136"/>
    </source>
</evidence>
<keyword evidence="9" id="KW-0547">Nucleotide-binding</keyword>
<name>A0A941EXK4_9ACTN</name>
<organism evidence="9 10">
    <name type="scientific">Actinospica durhamensis</name>
    <dbReference type="NCBI Taxonomy" id="1508375"/>
    <lineage>
        <taxon>Bacteria</taxon>
        <taxon>Bacillati</taxon>
        <taxon>Actinomycetota</taxon>
        <taxon>Actinomycetes</taxon>
        <taxon>Catenulisporales</taxon>
        <taxon>Actinospicaceae</taxon>
        <taxon>Actinospica</taxon>
    </lineage>
</organism>
<dbReference type="SUPFAM" id="SSF90123">
    <property type="entry name" value="ABC transporter transmembrane region"/>
    <property type="match status" value="1"/>
</dbReference>
<protein>
    <submittedName>
        <fullName evidence="9">ABC transporter ATP-binding protein</fullName>
    </submittedName>
</protein>
<feature type="transmembrane region" description="Helical" evidence="6">
    <location>
        <begin position="80"/>
        <end position="97"/>
    </location>
</feature>
<feature type="domain" description="ABC transporter" evidence="7">
    <location>
        <begin position="375"/>
        <end position="546"/>
    </location>
</feature>
<keyword evidence="3 6" id="KW-1133">Transmembrane helix</keyword>
<dbReference type="PANTHER" id="PTHR24221:SF654">
    <property type="entry name" value="ATP-BINDING CASSETTE SUB-FAMILY B MEMBER 6"/>
    <property type="match status" value="1"/>
</dbReference>
<feature type="transmembrane region" description="Helical" evidence="6">
    <location>
        <begin position="266"/>
        <end position="290"/>
    </location>
</feature>
<dbReference type="Proteomes" id="UP000675781">
    <property type="component" value="Unassembled WGS sequence"/>
</dbReference>
<dbReference type="InterPro" id="IPR027417">
    <property type="entry name" value="P-loop_NTPase"/>
</dbReference>
<feature type="non-terminal residue" evidence="9">
    <location>
        <position position="546"/>
    </location>
</feature>
<dbReference type="PANTHER" id="PTHR24221">
    <property type="entry name" value="ATP-BINDING CASSETTE SUB-FAMILY B"/>
    <property type="match status" value="1"/>
</dbReference>
<accession>A0A941EXK4</accession>
<dbReference type="GO" id="GO:0140359">
    <property type="term" value="F:ABC-type transporter activity"/>
    <property type="evidence" value="ECO:0007669"/>
    <property type="project" value="InterPro"/>
</dbReference>
<dbReference type="InterPro" id="IPR036640">
    <property type="entry name" value="ABC1_TM_sf"/>
</dbReference>
<dbReference type="InterPro" id="IPR011527">
    <property type="entry name" value="ABC1_TM_dom"/>
</dbReference>
<dbReference type="EMBL" id="JAGSOG010000336">
    <property type="protein sequence ID" value="MBR7838836.1"/>
    <property type="molecule type" value="Genomic_DNA"/>
</dbReference>
<dbReference type="InterPro" id="IPR003439">
    <property type="entry name" value="ABC_transporter-like_ATP-bd"/>
</dbReference>
<evidence type="ECO:0000256" key="3">
    <source>
        <dbReference type="ARBA" id="ARBA00022989"/>
    </source>
</evidence>